<keyword evidence="3" id="KW-0804">Transcription</keyword>
<reference evidence="5 6" key="1">
    <citation type="submission" date="2023-04" db="EMBL/GenBank/DDBJ databases">
        <title>Fusibacter bizertensis strain WBS, isolated from littoral bottom sediments of the Arctic seas - biochemical and genomic analysis.</title>
        <authorList>
            <person name="Brioukhanov A.L."/>
        </authorList>
    </citation>
    <scope>NUCLEOTIDE SEQUENCE [LARGE SCALE GENOMIC DNA]</scope>
    <source>
        <strain evidence="5 6">WBS</strain>
    </source>
</reference>
<dbReference type="SUPFAM" id="SSF46689">
    <property type="entry name" value="Homeodomain-like"/>
    <property type="match status" value="1"/>
</dbReference>
<organism evidence="5 6">
    <name type="scientific">Fusibacter bizertensis</name>
    <dbReference type="NCBI Taxonomy" id="1488331"/>
    <lineage>
        <taxon>Bacteria</taxon>
        <taxon>Bacillati</taxon>
        <taxon>Bacillota</taxon>
        <taxon>Clostridia</taxon>
        <taxon>Eubacteriales</taxon>
        <taxon>Eubacteriales Family XII. Incertae Sedis</taxon>
        <taxon>Fusibacter</taxon>
    </lineage>
</organism>
<keyword evidence="1" id="KW-0805">Transcription regulation</keyword>
<evidence type="ECO:0000313" key="5">
    <source>
        <dbReference type="EMBL" id="MDH8679585.1"/>
    </source>
</evidence>
<keyword evidence="2" id="KW-0238">DNA-binding</keyword>
<dbReference type="InterPro" id="IPR009057">
    <property type="entry name" value="Homeodomain-like_sf"/>
</dbReference>
<evidence type="ECO:0000313" key="6">
    <source>
        <dbReference type="Proteomes" id="UP001158045"/>
    </source>
</evidence>
<evidence type="ECO:0000256" key="2">
    <source>
        <dbReference type="ARBA" id="ARBA00023125"/>
    </source>
</evidence>
<dbReference type="RefSeq" id="WP_281095481.1">
    <property type="nucleotide sequence ID" value="NZ_JARYZI010000013.1"/>
</dbReference>
<proteinExistence type="predicted"/>
<dbReference type="InterPro" id="IPR018060">
    <property type="entry name" value="HTH_AraC"/>
</dbReference>
<dbReference type="InterPro" id="IPR018062">
    <property type="entry name" value="HTH_AraC-typ_CS"/>
</dbReference>
<name>A0ABT6NGW6_9FIRM</name>
<evidence type="ECO:0000259" key="4">
    <source>
        <dbReference type="PROSITE" id="PS01124"/>
    </source>
</evidence>
<feature type="domain" description="HTH araC/xylS-type" evidence="4">
    <location>
        <begin position="256"/>
        <end position="339"/>
    </location>
</feature>
<accession>A0ABT6NGW6</accession>
<dbReference type="Gene3D" id="1.10.10.60">
    <property type="entry name" value="Homeodomain-like"/>
    <property type="match status" value="2"/>
</dbReference>
<evidence type="ECO:0000256" key="1">
    <source>
        <dbReference type="ARBA" id="ARBA00023015"/>
    </source>
</evidence>
<dbReference type="Pfam" id="PF12833">
    <property type="entry name" value="HTH_18"/>
    <property type="match status" value="1"/>
</dbReference>
<protein>
    <submittedName>
        <fullName evidence="5">Helix-turn-helix transcriptional regulator</fullName>
    </submittedName>
</protein>
<comment type="caution">
    <text evidence="5">The sequence shown here is derived from an EMBL/GenBank/DDBJ whole genome shotgun (WGS) entry which is preliminary data.</text>
</comment>
<dbReference type="PANTHER" id="PTHR43280:SF2">
    <property type="entry name" value="HTH-TYPE TRANSCRIPTIONAL REGULATOR EXSA"/>
    <property type="match status" value="1"/>
</dbReference>
<gene>
    <name evidence="5" type="ORF">QE109_15605</name>
</gene>
<dbReference type="EMBL" id="JARYZI010000013">
    <property type="protein sequence ID" value="MDH8679585.1"/>
    <property type="molecule type" value="Genomic_DNA"/>
</dbReference>
<dbReference type="PROSITE" id="PS01124">
    <property type="entry name" value="HTH_ARAC_FAMILY_2"/>
    <property type="match status" value="1"/>
</dbReference>
<evidence type="ECO:0000256" key="3">
    <source>
        <dbReference type="ARBA" id="ARBA00023163"/>
    </source>
</evidence>
<sequence length="356" mass="41348">MISLRILMLDIESELQAFITSELKIIDSFSLLDITLLTDTLDQYSIHQQFEFDLIIFDNNTSTFLKNYFSSVKSSYLNTKRIIQVNEDASYTEVRNSFFEGAYDYWIKPYNYELIKSTLTKVVSEVYFKISVTNAKRNIQNAITGKSALLNHDLKVFFHENIPPSISQSHQSLNLYVALLDLLSDISFNPMPLEKSTIADICSTWISKHDHQFLAFQECIKKITSIYQEIFIPNVQTIIVRKAIFEVLSPSTHIKTVSYVAKKLYINQSHLSMTFKRQTNISLSEYIKKIKIYGAMLMLLDQNYSIDDILNILGYKDEQHFSRIFKTYTGTLPISYRQLNHRLLKQKSTQKGIPLD</sequence>
<keyword evidence="6" id="KW-1185">Reference proteome</keyword>
<dbReference type="SMART" id="SM00342">
    <property type="entry name" value="HTH_ARAC"/>
    <property type="match status" value="1"/>
</dbReference>
<dbReference type="Proteomes" id="UP001158045">
    <property type="component" value="Unassembled WGS sequence"/>
</dbReference>
<dbReference type="PANTHER" id="PTHR43280">
    <property type="entry name" value="ARAC-FAMILY TRANSCRIPTIONAL REGULATOR"/>
    <property type="match status" value="1"/>
</dbReference>
<dbReference type="PROSITE" id="PS00041">
    <property type="entry name" value="HTH_ARAC_FAMILY_1"/>
    <property type="match status" value="1"/>
</dbReference>